<sequence length="407" mass="43337">MKQVQFPFLLFLIFFLHCTKTSAQSPPPSGPTNITGILEKAGQYTTFIRMLKSTQEADQINSQANNSNQGLTIFAPTDSAFSSLKSGALNSLTDQQKVQLVQFHILPSLYSISQFQTVSNPLRTQAGDSSNGQFPLNVTTSGNQVNITTGVVDATVANTVYSDSQLAVYQVDKVLLPLQLFKKAVSPAPAPAEKPKKRVSGSDAPTKSTGDASVDSSDAMRSNNPAITVISFGVAVKKSSPGLTLFAPTDNAFSDLKLGTLNALTDKQQLQLVQFHIIPAFYSTLQFQTATNPVHTLAGDSNRGKFPLNVTSSESQVNITTGVDSATVEDTLYTSDGHLVVYQVDHVLLPMDLFGSASVLTPPKPEKSNTDTPAPTAETSGATSPTRQAVAPIVYGVGFGAIFSLWL</sequence>
<keyword evidence="7" id="KW-0472">Membrane</keyword>
<dbReference type="InterPro" id="IPR036378">
    <property type="entry name" value="FAS1_dom_sf"/>
</dbReference>
<evidence type="ECO:0000256" key="9">
    <source>
        <dbReference type="ARBA" id="ARBA00024686"/>
    </source>
</evidence>
<evidence type="ECO:0000256" key="8">
    <source>
        <dbReference type="ARBA" id="ARBA00023180"/>
    </source>
</evidence>
<feature type="domain" description="FAS1" evidence="12">
    <location>
        <begin position="31"/>
        <end position="175"/>
    </location>
</feature>
<keyword evidence="14" id="KW-1185">Reference proteome</keyword>
<keyword evidence="4" id="KW-0449">Lipoprotein</keyword>
<evidence type="ECO:0000313" key="13">
    <source>
        <dbReference type="EMBL" id="KAK7854851.1"/>
    </source>
</evidence>
<reference evidence="13 14" key="1">
    <citation type="journal article" date="2018" name="Sci. Data">
        <title>The draft genome sequence of cork oak.</title>
        <authorList>
            <person name="Ramos A.M."/>
            <person name="Usie A."/>
            <person name="Barbosa P."/>
            <person name="Barros P.M."/>
            <person name="Capote T."/>
            <person name="Chaves I."/>
            <person name="Simoes F."/>
            <person name="Abreu I."/>
            <person name="Carrasquinho I."/>
            <person name="Faro C."/>
            <person name="Guimaraes J.B."/>
            <person name="Mendonca D."/>
            <person name="Nobrega F."/>
            <person name="Rodrigues L."/>
            <person name="Saibo N.J.M."/>
            <person name="Varela M.C."/>
            <person name="Egas C."/>
            <person name="Matos J."/>
            <person name="Miguel C.M."/>
            <person name="Oliveira M.M."/>
            <person name="Ricardo C.P."/>
            <person name="Goncalves S."/>
        </authorList>
    </citation>
    <scope>NUCLEOTIDE SEQUENCE [LARGE SCALE GENOMIC DNA]</scope>
    <source>
        <strain evidence="14">cv. HL8</strain>
    </source>
</reference>
<comment type="caution">
    <text evidence="13">The sequence shown here is derived from an EMBL/GenBank/DDBJ whole genome shotgun (WGS) entry which is preliminary data.</text>
</comment>
<dbReference type="Gramene" id="rna-CFP56_19124">
    <property type="protein sequence ID" value="cds-POE59604.1"/>
    <property type="gene ID" value="gene-CFP56_19124"/>
</dbReference>
<dbReference type="FunFam" id="2.30.180.10:FF:000006">
    <property type="entry name" value="Fasciclin-like arabinogalactan protein 11"/>
    <property type="match status" value="1"/>
</dbReference>
<feature type="region of interest" description="Disordered" evidence="10">
    <location>
        <begin position="360"/>
        <end position="385"/>
    </location>
</feature>
<feature type="compositionally biased region" description="Polar residues" evidence="10">
    <location>
        <begin position="203"/>
        <end position="220"/>
    </location>
</feature>
<feature type="compositionally biased region" description="Polar residues" evidence="10">
    <location>
        <begin position="370"/>
        <end position="385"/>
    </location>
</feature>
<evidence type="ECO:0000313" key="14">
    <source>
        <dbReference type="Proteomes" id="UP000237347"/>
    </source>
</evidence>
<evidence type="ECO:0000256" key="10">
    <source>
        <dbReference type="SAM" id="MobiDB-lite"/>
    </source>
</evidence>
<evidence type="ECO:0000259" key="12">
    <source>
        <dbReference type="PROSITE" id="PS50213"/>
    </source>
</evidence>
<name>A0AAW0LUJ9_QUESU</name>
<dbReference type="Pfam" id="PF02469">
    <property type="entry name" value="Fasciclin"/>
    <property type="match status" value="2"/>
</dbReference>
<dbReference type="SUPFAM" id="SSF82153">
    <property type="entry name" value="FAS1 domain"/>
    <property type="match status" value="2"/>
</dbReference>
<evidence type="ECO:0000256" key="5">
    <source>
        <dbReference type="ARBA" id="ARBA00022729"/>
    </source>
</evidence>
<dbReference type="InterPro" id="IPR045003">
    <property type="entry name" value="FLA_A"/>
</dbReference>
<evidence type="ECO:0000256" key="11">
    <source>
        <dbReference type="SAM" id="SignalP"/>
    </source>
</evidence>
<dbReference type="GO" id="GO:0005886">
    <property type="term" value="C:plasma membrane"/>
    <property type="evidence" value="ECO:0007669"/>
    <property type="project" value="UniProtKB-SubCell"/>
</dbReference>
<evidence type="ECO:0000256" key="6">
    <source>
        <dbReference type="ARBA" id="ARBA00022974"/>
    </source>
</evidence>
<keyword evidence="6" id="KW-0654">Proteoglycan</keyword>
<dbReference type="SMART" id="SM00554">
    <property type="entry name" value="FAS1"/>
    <property type="match status" value="2"/>
</dbReference>
<dbReference type="InterPro" id="IPR000782">
    <property type="entry name" value="FAS1_domain"/>
</dbReference>
<comment type="subcellular location">
    <subcellularLocation>
        <location evidence="1">Cell membrane</location>
        <topology evidence="1">Lipid-anchor</topology>
        <topology evidence="1">GPI-anchor</topology>
    </subcellularLocation>
</comment>
<evidence type="ECO:0000256" key="2">
    <source>
        <dbReference type="ARBA" id="ARBA00007843"/>
    </source>
</evidence>
<keyword evidence="5 11" id="KW-0732">Signal</keyword>
<proteinExistence type="inferred from homology"/>
<gene>
    <name evidence="13" type="primary">FLA11_1</name>
    <name evidence="13" type="ORF">CFP56_030658</name>
</gene>
<keyword evidence="4" id="KW-0336">GPI-anchor</keyword>
<accession>A0AAW0LUJ9</accession>
<dbReference type="PANTHER" id="PTHR32077:SF65">
    <property type="entry name" value="FASCICLIN-LIKE ARABINOGALACTAN PROTEIN 11"/>
    <property type="match status" value="1"/>
</dbReference>
<feature type="region of interest" description="Disordered" evidence="10">
    <location>
        <begin position="187"/>
        <end position="220"/>
    </location>
</feature>
<dbReference type="Proteomes" id="UP000237347">
    <property type="component" value="Unassembled WGS sequence"/>
</dbReference>
<keyword evidence="8" id="KW-0325">Glycoprotein</keyword>
<evidence type="ECO:0000256" key="1">
    <source>
        <dbReference type="ARBA" id="ARBA00004609"/>
    </source>
</evidence>
<dbReference type="EMBL" id="PKMF04000051">
    <property type="protein sequence ID" value="KAK7854851.1"/>
    <property type="molecule type" value="Genomic_DNA"/>
</dbReference>
<feature type="signal peptide" evidence="11">
    <location>
        <begin position="1"/>
        <end position="23"/>
    </location>
</feature>
<keyword evidence="3" id="KW-1003">Cell membrane</keyword>
<organism evidence="13 14">
    <name type="scientific">Quercus suber</name>
    <name type="common">Cork oak</name>
    <dbReference type="NCBI Taxonomy" id="58331"/>
    <lineage>
        <taxon>Eukaryota</taxon>
        <taxon>Viridiplantae</taxon>
        <taxon>Streptophyta</taxon>
        <taxon>Embryophyta</taxon>
        <taxon>Tracheophyta</taxon>
        <taxon>Spermatophyta</taxon>
        <taxon>Magnoliopsida</taxon>
        <taxon>eudicotyledons</taxon>
        <taxon>Gunneridae</taxon>
        <taxon>Pentapetalae</taxon>
        <taxon>rosids</taxon>
        <taxon>fabids</taxon>
        <taxon>Fagales</taxon>
        <taxon>Fagaceae</taxon>
        <taxon>Quercus</taxon>
    </lineage>
</organism>
<evidence type="ECO:0000256" key="3">
    <source>
        <dbReference type="ARBA" id="ARBA00022475"/>
    </source>
</evidence>
<dbReference type="AlphaFoldDB" id="A0AAW0LUJ9"/>
<feature type="chain" id="PRO_5043362404" evidence="11">
    <location>
        <begin position="24"/>
        <end position="407"/>
    </location>
</feature>
<dbReference type="GO" id="GO:0098552">
    <property type="term" value="C:side of membrane"/>
    <property type="evidence" value="ECO:0007669"/>
    <property type="project" value="UniProtKB-KW"/>
</dbReference>
<dbReference type="Gene3D" id="2.30.180.10">
    <property type="entry name" value="FAS1 domain"/>
    <property type="match status" value="2"/>
</dbReference>
<protein>
    <submittedName>
        <fullName evidence="13">Fasciclin-like arabinogalactan protein 11</fullName>
    </submittedName>
</protein>
<comment type="similarity">
    <text evidence="2">Belongs to the fasciclin-like AGP family.</text>
</comment>
<feature type="domain" description="FAS1" evidence="12">
    <location>
        <begin position="207"/>
        <end position="348"/>
    </location>
</feature>
<comment type="function">
    <text evidence="9">May be a cell surface adhesion protein.</text>
</comment>
<dbReference type="PANTHER" id="PTHR32077">
    <property type="entry name" value="FASCICLIN-LIKE ARABINOGALACTAN PROTEIN"/>
    <property type="match status" value="1"/>
</dbReference>
<dbReference type="GO" id="GO:0009834">
    <property type="term" value="P:plant-type secondary cell wall biogenesis"/>
    <property type="evidence" value="ECO:0007669"/>
    <property type="project" value="UniProtKB-ARBA"/>
</dbReference>
<evidence type="ECO:0000256" key="4">
    <source>
        <dbReference type="ARBA" id="ARBA00022622"/>
    </source>
</evidence>
<dbReference type="PROSITE" id="PS50213">
    <property type="entry name" value="FAS1"/>
    <property type="match status" value="2"/>
</dbReference>
<evidence type="ECO:0000256" key="7">
    <source>
        <dbReference type="ARBA" id="ARBA00023136"/>
    </source>
</evidence>